<organism evidence="2 3">
    <name type="scientific">Dendrobium nobile</name>
    <name type="common">Orchid</name>
    <dbReference type="NCBI Taxonomy" id="94219"/>
    <lineage>
        <taxon>Eukaryota</taxon>
        <taxon>Viridiplantae</taxon>
        <taxon>Streptophyta</taxon>
        <taxon>Embryophyta</taxon>
        <taxon>Tracheophyta</taxon>
        <taxon>Spermatophyta</taxon>
        <taxon>Magnoliopsida</taxon>
        <taxon>Liliopsida</taxon>
        <taxon>Asparagales</taxon>
        <taxon>Orchidaceae</taxon>
        <taxon>Epidendroideae</taxon>
        <taxon>Malaxideae</taxon>
        <taxon>Dendrobiinae</taxon>
        <taxon>Dendrobium</taxon>
    </lineage>
</organism>
<sequence>MHLHIFNSIVLQLIHANLDVVNMSCLCIHSLLIHRNATFHLLMNLKINFLFSSHLLKSLDYDHHAGSGVEPILIFRGKLISKRCRDFFSYNVKQYDGGVPLWGFSGVAPLGQILVVKIFSDFLCIWFIVL</sequence>
<evidence type="ECO:0000313" key="2">
    <source>
        <dbReference type="EMBL" id="KAI0494614.1"/>
    </source>
</evidence>
<dbReference type="AlphaFoldDB" id="A0A8T3AEY2"/>
<protein>
    <submittedName>
        <fullName evidence="2">Uncharacterized protein</fullName>
    </submittedName>
</protein>
<name>A0A8T3AEY2_DENNO</name>
<dbReference type="EMBL" id="JAGYWB010000017">
    <property type="protein sequence ID" value="KAI0494614.1"/>
    <property type="molecule type" value="Genomic_DNA"/>
</dbReference>
<feature type="chain" id="PRO_5035815253" evidence="1">
    <location>
        <begin position="17"/>
        <end position="130"/>
    </location>
</feature>
<gene>
    <name evidence="2" type="ORF">KFK09_024755</name>
</gene>
<reference evidence="2" key="1">
    <citation type="journal article" date="2022" name="Front. Genet.">
        <title>Chromosome-Scale Assembly of the Dendrobium nobile Genome Provides Insights Into the Molecular Mechanism of the Biosynthesis of the Medicinal Active Ingredient of Dendrobium.</title>
        <authorList>
            <person name="Xu Q."/>
            <person name="Niu S.-C."/>
            <person name="Li K.-L."/>
            <person name="Zheng P.-J."/>
            <person name="Zhang X.-J."/>
            <person name="Jia Y."/>
            <person name="Liu Y."/>
            <person name="Niu Y.-X."/>
            <person name="Yu L.-H."/>
            <person name="Chen D.-F."/>
            <person name="Zhang G.-Q."/>
        </authorList>
    </citation>
    <scope>NUCLEOTIDE SEQUENCE</scope>
    <source>
        <tissue evidence="2">Leaf</tissue>
    </source>
</reference>
<evidence type="ECO:0000256" key="1">
    <source>
        <dbReference type="SAM" id="SignalP"/>
    </source>
</evidence>
<keyword evidence="3" id="KW-1185">Reference proteome</keyword>
<proteinExistence type="predicted"/>
<accession>A0A8T3AEY2</accession>
<comment type="caution">
    <text evidence="2">The sequence shown here is derived from an EMBL/GenBank/DDBJ whole genome shotgun (WGS) entry which is preliminary data.</text>
</comment>
<dbReference type="Proteomes" id="UP000829196">
    <property type="component" value="Unassembled WGS sequence"/>
</dbReference>
<keyword evidence="1" id="KW-0732">Signal</keyword>
<evidence type="ECO:0000313" key="3">
    <source>
        <dbReference type="Proteomes" id="UP000829196"/>
    </source>
</evidence>
<feature type="signal peptide" evidence="1">
    <location>
        <begin position="1"/>
        <end position="16"/>
    </location>
</feature>